<feature type="region of interest" description="Disordered" evidence="5">
    <location>
        <begin position="165"/>
        <end position="224"/>
    </location>
</feature>
<organism evidence="7 8">
    <name type="scientific">Sporothrix epigloea</name>
    <dbReference type="NCBI Taxonomy" id="1892477"/>
    <lineage>
        <taxon>Eukaryota</taxon>
        <taxon>Fungi</taxon>
        <taxon>Dikarya</taxon>
        <taxon>Ascomycota</taxon>
        <taxon>Pezizomycotina</taxon>
        <taxon>Sordariomycetes</taxon>
        <taxon>Sordariomycetidae</taxon>
        <taxon>Ophiostomatales</taxon>
        <taxon>Ophiostomataceae</taxon>
        <taxon>Sporothrix</taxon>
    </lineage>
</organism>
<comment type="similarity">
    <text evidence="2 3">Belongs to the small heat shock protein (HSP20) family.</text>
</comment>
<accession>A0ABP0DDG0</accession>
<dbReference type="Gene3D" id="2.60.40.790">
    <property type="match status" value="1"/>
</dbReference>
<dbReference type="Proteomes" id="UP001642502">
    <property type="component" value="Unassembled WGS sequence"/>
</dbReference>
<dbReference type="PANTHER" id="PTHR11527">
    <property type="entry name" value="HEAT-SHOCK PROTEIN 20 FAMILY MEMBER"/>
    <property type="match status" value="1"/>
</dbReference>
<sequence length="314" mass="34957">MPFYQNAFFHPAAADQFTNIFQLFNDIDGYQQQAAKQQEAYKKAESQARQQQCQAPCASRKSAATQRQRDNSRANCNRAFEDLFGLNLPVPAPRAFSPRFDVRETESSYELHGELAGVDRKNISLVFTEPQTLEVTGSVERKYTLGAPASSSSVEAAPETVPEAIADTHSETSSNGEPTLRDGARTPNEDDEFTEIVAPRTPSPARSHRATVTDEATEEALERGEDITNDKSTAKAEVADPDVITPDEIQEPQQKVPTSKERFLVQERCVGQFKRVFNFPVPVDEANVRAHMENGILSVSIPKARREVRRIVVF</sequence>
<evidence type="ECO:0000313" key="7">
    <source>
        <dbReference type="EMBL" id="CAK7265676.1"/>
    </source>
</evidence>
<evidence type="ECO:0000256" key="5">
    <source>
        <dbReference type="SAM" id="MobiDB-lite"/>
    </source>
</evidence>
<keyword evidence="1" id="KW-0346">Stress response</keyword>
<proteinExistence type="inferred from homology"/>
<evidence type="ECO:0000259" key="6">
    <source>
        <dbReference type="PROSITE" id="PS01031"/>
    </source>
</evidence>
<dbReference type="Pfam" id="PF00011">
    <property type="entry name" value="HSP20"/>
    <property type="match status" value="1"/>
</dbReference>
<protein>
    <recommendedName>
        <fullName evidence="6">SHSP domain-containing protein</fullName>
    </recommendedName>
</protein>
<evidence type="ECO:0000256" key="1">
    <source>
        <dbReference type="ARBA" id="ARBA00023016"/>
    </source>
</evidence>
<evidence type="ECO:0000256" key="2">
    <source>
        <dbReference type="PROSITE-ProRule" id="PRU00285"/>
    </source>
</evidence>
<feature type="compositionally biased region" description="Basic and acidic residues" evidence="5">
    <location>
        <begin position="179"/>
        <end position="188"/>
    </location>
</feature>
<dbReference type="InterPro" id="IPR008978">
    <property type="entry name" value="HSP20-like_chaperone"/>
</dbReference>
<evidence type="ECO:0000256" key="3">
    <source>
        <dbReference type="RuleBase" id="RU003616"/>
    </source>
</evidence>
<evidence type="ECO:0000313" key="8">
    <source>
        <dbReference type="Proteomes" id="UP001642502"/>
    </source>
</evidence>
<dbReference type="InterPro" id="IPR002068">
    <property type="entry name" value="A-crystallin/Hsp20_dom"/>
</dbReference>
<evidence type="ECO:0000256" key="4">
    <source>
        <dbReference type="SAM" id="Coils"/>
    </source>
</evidence>
<feature type="domain" description="SHSP" evidence="6">
    <location>
        <begin position="91"/>
        <end position="314"/>
    </location>
</feature>
<keyword evidence="4" id="KW-0175">Coiled coil</keyword>
<feature type="coiled-coil region" evidence="4">
    <location>
        <begin position="27"/>
        <end position="54"/>
    </location>
</feature>
<gene>
    <name evidence="7" type="ORF">SEPCBS119000_001634</name>
</gene>
<reference evidence="7 8" key="1">
    <citation type="submission" date="2024-01" db="EMBL/GenBank/DDBJ databases">
        <authorList>
            <person name="Allen C."/>
            <person name="Tagirdzhanova G."/>
        </authorList>
    </citation>
    <scope>NUCLEOTIDE SEQUENCE [LARGE SCALE GENOMIC DNA]</scope>
    <source>
        <strain evidence="7 8">CBS 119000</strain>
    </source>
</reference>
<dbReference type="PROSITE" id="PS01031">
    <property type="entry name" value="SHSP"/>
    <property type="match status" value="1"/>
</dbReference>
<comment type="caution">
    <text evidence="7">The sequence shown here is derived from an EMBL/GenBank/DDBJ whole genome shotgun (WGS) entry which is preliminary data.</text>
</comment>
<name>A0ABP0DDG0_9PEZI</name>
<dbReference type="EMBL" id="CAWUON010000013">
    <property type="protein sequence ID" value="CAK7265676.1"/>
    <property type="molecule type" value="Genomic_DNA"/>
</dbReference>
<dbReference type="InterPro" id="IPR031107">
    <property type="entry name" value="Small_HSP"/>
</dbReference>
<dbReference type="SUPFAM" id="SSF49764">
    <property type="entry name" value="HSP20-like chaperones"/>
    <property type="match status" value="2"/>
</dbReference>
<dbReference type="CDD" id="cd06464">
    <property type="entry name" value="ACD_sHsps-like"/>
    <property type="match status" value="1"/>
</dbReference>
<keyword evidence="8" id="KW-1185">Reference proteome</keyword>